<accession>A0A0W8F807</accession>
<gene>
    <name evidence="1" type="ORF">ASZ90_013285</name>
</gene>
<sequence length="49" mass="5802">MEFEKPAFRNFMNLSFCLEDLFGRKADLVTVKGLHPRIRPYVEKDVIMV</sequence>
<reference evidence="1" key="1">
    <citation type="journal article" date="2015" name="Proc. Natl. Acad. Sci. U.S.A.">
        <title>Networks of energetic and metabolic interactions define dynamics in microbial communities.</title>
        <authorList>
            <person name="Embree M."/>
            <person name="Liu J.K."/>
            <person name="Al-Bassam M.M."/>
            <person name="Zengler K."/>
        </authorList>
    </citation>
    <scope>NUCLEOTIDE SEQUENCE</scope>
</reference>
<organism evidence="1">
    <name type="scientific">hydrocarbon metagenome</name>
    <dbReference type="NCBI Taxonomy" id="938273"/>
    <lineage>
        <taxon>unclassified sequences</taxon>
        <taxon>metagenomes</taxon>
        <taxon>ecological metagenomes</taxon>
    </lineage>
</organism>
<dbReference type="Gene3D" id="3.30.460.10">
    <property type="entry name" value="Beta Polymerase, domain 2"/>
    <property type="match status" value="1"/>
</dbReference>
<name>A0A0W8F807_9ZZZZ</name>
<proteinExistence type="predicted"/>
<evidence type="ECO:0000313" key="1">
    <source>
        <dbReference type="EMBL" id="KUG17024.1"/>
    </source>
</evidence>
<dbReference type="AlphaFoldDB" id="A0A0W8F807"/>
<comment type="caution">
    <text evidence="1">The sequence shown here is derived from an EMBL/GenBank/DDBJ whole genome shotgun (WGS) entry which is preliminary data.</text>
</comment>
<evidence type="ECO:0008006" key="2">
    <source>
        <dbReference type="Google" id="ProtNLM"/>
    </source>
</evidence>
<dbReference type="InterPro" id="IPR043519">
    <property type="entry name" value="NT_sf"/>
</dbReference>
<dbReference type="EMBL" id="LNQE01001468">
    <property type="protein sequence ID" value="KUG17024.1"/>
    <property type="molecule type" value="Genomic_DNA"/>
</dbReference>
<protein>
    <recommendedName>
        <fullName evidence="2">Nucleotidyltransferase</fullName>
    </recommendedName>
</protein>